<name>A0A248UC50_9HYPH</name>
<dbReference type="AlphaFoldDB" id="A0A248UC50"/>
<reference evidence="1 2" key="1">
    <citation type="submission" date="2017-07" db="EMBL/GenBank/DDBJ databases">
        <title>Phylogenetic study on the rhizospheric bacterium Ochrobactrum sp. A44.</title>
        <authorList>
            <person name="Krzyzanowska D.M."/>
            <person name="Ossowicki A."/>
            <person name="Rajewska M."/>
            <person name="Maciag T."/>
            <person name="Kaczynski Z."/>
            <person name="Czerwicka M."/>
            <person name="Jafra S."/>
        </authorList>
    </citation>
    <scope>NUCLEOTIDE SEQUENCE [LARGE SCALE GENOMIC DNA]</scope>
    <source>
        <strain evidence="1 2">A44</strain>
    </source>
</reference>
<dbReference type="Proteomes" id="UP000215256">
    <property type="component" value="Chromosome 2"/>
</dbReference>
<dbReference type="KEGG" id="och:CES85_4702"/>
<accession>A0A248UC50</accession>
<evidence type="ECO:0000313" key="1">
    <source>
        <dbReference type="EMBL" id="ASV83919.1"/>
    </source>
</evidence>
<organism evidence="1 2">
    <name type="scientific">Ochrobactrum quorumnocens</name>
    <dbReference type="NCBI Taxonomy" id="271865"/>
    <lineage>
        <taxon>Bacteria</taxon>
        <taxon>Pseudomonadati</taxon>
        <taxon>Pseudomonadota</taxon>
        <taxon>Alphaproteobacteria</taxon>
        <taxon>Hyphomicrobiales</taxon>
        <taxon>Brucellaceae</taxon>
        <taxon>Brucella/Ochrobactrum group</taxon>
        <taxon>Ochrobactrum</taxon>
    </lineage>
</organism>
<protein>
    <submittedName>
        <fullName evidence="1">Uncharacterized protein</fullName>
    </submittedName>
</protein>
<proteinExistence type="predicted"/>
<sequence length="37" mass="4239">MQPQEFVFVLTQFLERDLGVAMQAQETESQPDKGARI</sequence>
<evidence type="ECO:0000313" key="2">
    <source>
        <dbReference type="Proteomes" id="UP000215256"/>
    </source>
</evidence>
<dbReference type="EMBL" id="CP022603">
    <property type="protein sequence ID" value="ASV83919.1"/>
    <property type="molecule type" value="Genomic_DNA"/>
</dbReference>
<gene>
    <name evidence="1" type="ORF">CES85_4702</name>
</gene>